<dbReference type="PANTHER" id="PTHR42912">
    <property type="entry name" value="METHYLTRANSFERASE"/>
    <property type="match status" value="1"/>
</dbReference>
<gene>
    <name evidence="2" type="ORF">VV02_16770</name>
</gene>
<dbReference type="KEGG" id="lmoi:VV02_16770"/>
<accession>A0A0K1JK97</accession>
<evidence type="ECO:0000313" key="2">
    <source>
        <dbReference type="EMBL" id="AKU17126.1"/>
    </source>
</evidence>
<dbReference type="AlphaFoldDB" id="A0A0K1JK97"/>
<protein>
    <submittedName>
        <fullName evidence="2">SAM-dependent methlyltransferase</fullName>
    </submittedName>
</protein>
<dbReference type="EMBL" id="CP011112">
    <property type="protein sequence ID" value="AKU17126.1"/>
    <property type="molecule type" value="Genomic_DNA"/>
</dbReference>
<dbReference type="InterPro" id="IPR029063">
    <property type="entry name" value="SAM-dependent_MTases_sf"/>
</dbReference>
<dbReference type="Gene3D" id="3.40.50.150">
    <property type="entry name" value="Vaccinia Virus protein VP39"/>
    <property type="match status" value="1"/>
</dbReference>
<dbReference type="GO" id="GO:0008757">
    <property type="term" value="F:S-adenosylmethionine-dependent methyltransferase activity"/>
    <property type="evidence" value="ECO:0007669"/>
    <property type="project" value="InterPro"/>
</dbReference>
<dbReference type="SUPFAM" id="SSF53335">
    <property type="entry name" value="S-adenosyl-L-methionine-dependent methyltransferases"/>
    <property type="match status" value="1"/>
</dbReference>
<evidence type="ECO:0000259" key="1">
    <source>
        <dbReference type="Pfam" id="PF08241"/>
    </source>
</evidence>
<dbReference type="RefSeq" id="WP_052593269.1">
    <property type="nucleotide sequence ID" value="NZ_CP011112.1"/>
</dbReference>
<feature type="domain" description="Methyltransferase type 11" evidence="1">
    <location>
        <begin position="38"/>
        <end position="129"/>
    </location>
</feature>
<sequence>MSFEVPADAYGRFMGRYSEPLAVEFARWADIQPGQTAVDVGAGTGALTAVLVDRLGVDAVAAIDPSPPFRTALQERFPALEVREGGAEQLPFADDSFDHAVAQLVVQFMDDPTAGLTEMARVTRPGGWVTTCVWDLGTPRSPLTVIWQAAHDIDPSASDETGRVGVHDGDLVTVSVAAGLADVQQAELSVTVTHPDFEEWWEPYTFGVGPAGAYVASLSAEHRDALRDRCRELLPSGSFPITAVAWSARGRA</sequence>
<keyword evidence="3" id="KW-1185">Reference proteome</keyword>
<evidence type="ECO:0000313" key="3">
    <source>
        <dbReference type="Proteomes" id="UP000066480"/>
    </source>
</evidence>
<dbReference type="InterPro" id="IPR050508">
    <property type="entry name" value="Methyltransf_Superfamily"/>
</dbReference>
<name>A0A0K1JK97_9MICO</name>
<dbReference type="Pfam" id="PF08241">
    <property type="entry name" value="Methyltransf_11"/>
    <property type="match status" value="1"/>
</dbReference>
<dbReference type="OrthoDB" id="9795634at2"/>
<proteinExistence type="predicted"/>
<dbReference type="STRING" id="571913.VV02_16770"/>
<dbReference type="CDD" id="cd02440">
    <property type="entry name" value="AdoMet_MTases"/>
    <property type="match status" value="1"/>
</dbReference>
<reference evidence="2 3" key="1">
    <citation type="submission" date="2015-03" db="EMBL/GenBank/DDBJ databases">
        <title>Luteipulveratus halotolerans sp. nov., a novel actinobacterium (Dermacoccaceae) from Sarawak, Malaysia.</title>
        <authorList>
            <person name="Juboi H."/>
            <person name="Basik A."/>
            <person name="Shamsul S.S."/>
            <person name="Arnold P."/>
            <person name="Schmitt E.K."/>
            <person name="Sanglier J.-J."/>
            <person name="Yeo T."/>
        </authorList>
    </citation>
    <scope>NUCLEOTIDE SEQUENCE [LARGE SCALE GENOMIC DNA]</scope>
    <source>
        <strain evidence="2 3">MN07-A0370</strain>
    </source>
</reference>
<dbReference type="Proteomes" id="UP000066480">
    <property type="component" value="Chromosome"/>
</dbReference>
<dbReference type="InterPro" id="IPR013216">
    <property type="entry name" value="Methyltransf_11"/>
</dbReference>
<keyword evidence="2" id="KW-0808">Transferase</keyword>
<dbReference type="PATRIC" id="fig|571913.6.peg.3402"/>
<organism evidence="2 3">
    <name type="scientific">Luteipulveratus mongoliensis</name>
    <dbReference type="NCBI Taxonomy" id="571913"/>
    <lineage>
        <taxon>Bacteria</taxon>
        <taxon>Bacillati</taxon>
        <taxon>Actinomycetota</taxon>
        <taxon>Actinomycetes</taxon>
        <taxon>Micrococcales</taxon>
        <taxon>Dermacoccaceae</taxon>
        <taxon>Luteipulveratus</taxon>
    </lineage>
</organism>